<dbReference type="EMBL" id="CP007174">
    <property type="protein sequence ID" value="AIF83168.1"/>
    <property type="molecule type" value="Genomic_DNA"/>
</dbReference>
<comment type="similarity">
    <text evidence="5">Belongs to the class I-like SAM-binding methyltransferase superfamily. rRNA adenine N(6)-methyltransferase family.</text>
</comment>
<dbReference type="InterPro" id="IPR001737">
    <property type="entry name" value="KsgA/Erm"/>
</dbReference>
<protein>
    <submittedName>
        <fullName evidence="7">Dimethyladenosine transferase (RRNA methylation)</fullName>
        <ecNumber evidence="7">2.1.1.182</ecNumber>
    </submittedName>
</protein>
<gene>
    <name evidence="7" type="ORF">NTE_01095</name>
</gene>
<feature type="binding site" evidence="5">
    <location>
        <position position="61"/>
    </location>
    <ligand>
        <name>S-adenosyl-L-methionine</name>
        <dbReference type="ChEBI" id="CHEBI:59789"/>
    </ligand>
</feature>
<dbReference type="HOGENOM" id="CLU_041220_0_2_2"/>
<name>A0A075MPN2_9ARCH</name>
<feature type="domain" description="Ribosomal RNA adenine methylase transferase N-terminal" evidence="6">
    <location>
        <begin position="20"/>
        <end position="183"/>
    </location>
</feature>
<feature type="binding site" evidence="5">
    <location>
        <position position="40"/>
    </location>
    <ligand>
        <name>S-adenosyl-L-methionine</name>
        <dbReference type="ChEBI" id="CHEBI:59789"/>
    </ligand>
</feature>
<keyword evidence="4 5" id="KW-0694">RNA-binding</keyword>
<dbReference type="InterPro" id="IPR029063">
    <property type="entry name" value="SAM-dependent_MTases_sf"/>
</dbReference>
<dbReference type="Gene3D" id="3.40.50.150">
    <property type="entry name" value="Vaccinia Virus protein VP39"/>
    <property type="match status" value="1"/>
</dbReference>
<dbReference type="PANTHER" id="PTHR11727:SF7">
    <property type="entry name" value="DIMETHYLADENOSINE TRANSFERASE-RELATED"/>
    <property type="match status" value="1"/>
</dbReference>
<dbReference type="Pfam" id="PF00398">
    <property type="entry name" value="RrnaAD"/>
    <property type="match status" value="1"/>
</dbReference>
<dbReference type="GO" id="GO:0052908">
    <property type="term" value="F:16S rRNA (adenine(1518)-N(6)/adenine(1519)-N(6))-dimethyltransferase activity"/>
    <property type="evidence" value="ECO:0007669"/>
    <property type="project" value="UniProtKB-EC"/>
</dbReference>
<feature type="binding site" evidence="5">
    <location>
        <position position="85"/>
    </location>
    <ligand>
        <name>S-adenosyl-L-methionine</name>
        <dbReference type="ChEBI" id="CHEBI:59789"/>
    </ligand>
</feature>
<evidence type="ECO:0000256" key="5">
    <source>
        <dbReference type="PROSITE-ProRule" id="PRU01026"/>
    </source>
</evidence>
<dbReference type="AlphaFoldDB" id="A0A075MPN2"/>
<proteinExistence type="inferred from homology"/>
<feature type="binding site" evidence="5">
    <location>
        <position position="15"/>
    </location>
    <ligand>
        <name>S-adenosyl-L-methionine</name>
        <dbReference type="ChEBI" id="CHEBI:59789"/>
    </ligand>
</feature>
<dbReference type="OrthoDB" id="9883at2157"/>
<dbReference type="SUPFAM" id="SSF53335">
    <property type="entry name" value="S-adenosyl-L-methionine-dependent methyltransferases"/>
    <property type="match status" value="1"/>
</dbReference>
<evidence type="ECO:0000256" key="4">
    <source>
        <dbReference type="ARBA" id="ARBA00022884"/>
    </source>
</evidence>
<keyword evidence="8" id="KW-1185">Reference proteome</keyword>
<dbReference type="KEGG" id="nev:NTE_01095"/>
<dbReference type="GO" id="GO:0003723">
    <property type="term" value="F:RNA binding"/>
    <property type="evidence" value="ECO:0007669"/>
    <property type="project" value="UniProtKB-UniRule"/>
</dbReference>
<sequence>MPRRTKTQALGQHFLADLRVLAKILDASAIGRHETVCEAGTGNGILTKELCRRAKSVVSYEVDRALYAVAKTTLAFSNLELVNADLFKRDEQSFDVFVSNLPYSKSRDAFEWLATREFDRAIVMVQKEFVEKLLAKPGDPNYRAISAIASYCFDIEKLFDVEKECFNPPPLVESTVIRATLKHSMTRETVKNVNRLFSQRNKRASTVAAKLGIRMDFGDKRVDQLVPAQIVALAAGMVK</sequence>
<evidence type="ECO:0000259" key="6">
    <source>
        <dbReference type="SMART" id="SM00650"/>
    </source>
</evidence>
<dbReference type="EC" id="2.1.1.182" evidence="7"/>
<evidence type="ECO:0000256" key="3">
    <source>
        <dbReference type="ARBA" id="ARBA00022691"/>
    </source>
</evidence>
<feature type="binding site" evidence="5">
    <location>
        <position position="13"/>
    </location>
    <ligand>
        <name>S-adenosyl-L-methionine</name>
        <dbReference type="ChEBI" id="CHEBI:59789"/>
    </ligand>
</feature>
<dbReference type="PANTHER" id="PTHR11727">
    <property type="entry name" value="DIMETHYLADENOSINE TRANSFERASE"/>
    <property type="match status" value="1"/>
</dbReference>
<accession>A0A075MPN2</accession>
<keyword evidence="1 5" id="KW-0489">Methyltransferase</keyword>
<evidence type="ECO:0000313" key="7">
    <source>
        <dbReference type="EMBL" id="AIF83168.1"/>
    </source>
</evidence>
<dbReference type="InterPro" id="IPR020598">
    <property type="entry name" value="rRNA_Ade_methylase_Trfase_N"/>
</dbReference>
<dbReference type="SMART" id="SM00650">
    <property type="entry name" value="rADc"/>
    <property type="match status" value="1"/>
</dbReference>
<keyword evidence="2 5" id="KW-0808">Transferase</keyword>
<evidence type="ECO:0000256" key="2">
    <source>
        <dbReference type="ARBA" id="ARBA00022679"/>
    </source>
</evidence>
<dbReference type="Proteomes" id="UP000028194">
    <property type="component" value="Chromosome"/>
</dbReference>
<evidence type="ECO:0000313" key="8">
    <source>
        <dbReference type="Proteomes" id="UP000028194"/>
    </source>
</evidence>
<dbReference type="RefSeq" id="WP_148699984.1">
    <property type="nucleotide sequence ID" value="NZ_CP007174.1"/>
</dbReference>
<dbReference type="PROSITE" id="PS51689">
    <property type="entry name" value="SAM_RNA_A_N6_MT"/>
    <property type="match status" value="1"/>
</dbReference>
<dbReference type="CDD" id="cd02440">
    <property type="entry name" value="AdoMet_MTases"/>
    <property type="match status" value="1"/>
</dbReference>
<dbReference type="STRING" id="1459636.NTE_01095"/>
<dbReference type="GeneID" id="41596911"/>
<evidence type="ECO:0000256" key="1">
    <source>
        <dbReference type="ARBA" id="ARBA00022603"/>
    </source>
</evidence>
<reference evidence="7 8" key="1">
    <citation type="journal article" date="2014" name="PLoS ONE">
        <title>Genome Sequence of Candidatus Nitrososphaera evergladensis from Group I.1b Enriched from Everglades Soil Reveals Novel Genomic Features of the Ammonia-Oxidizing Archaea.</title>
        <authorList>
            <person name="Zhalnina K.V."/>
            <person name="Dias R."/>
            <person name="Leonard M.T."/>
            <person name="Dorr de Quadros P."/>
            <person name="Camargo F.A."/>
            <person name="Drew J.C."/>
            <person name="Farmerie W.G."/>
            <person name="Daroub S.H."/>
            <person name="Triplett E.W."/>
        </authorList>
    </citation>
    <scope>NUCLEOTIDE SEQUENCE [LARGE SCALE GENOMIC DNA]</scope>
    <source>
        <strain evidence="7 8">SR1</strain>
    </source>
</reference>
<dbReference type="eggNOG" id="arCOG04131">
    <property type="taxonomic scope" value="Archaea"/>
</dbReference>
<organism evidence="7 8">
    <name type="scientific">Candidatus Nitrososphaera evergladensis SR1</name>
    <dbReference type="NCBI Taxonomy" id="1459636"/>
    <lineage>
        <taxon>Archaea</taxon>
        <taxon>Nitrososphaerota</taxon>
        <taxon>Nitrososphaeria</taxon>
        <taxon>Nitrososphaerales</taxon>
        <taxon>Nitrososphaeraceae</taxon>
        <taxon>Nitrososphaera</taxon>
    </lineage>
</organism>
<keyword evidence="3 5" id="KW-0949">S-adenosyl-L-methionine</keyword>
<feature type="binding site" evidence="5">
    <location>
        <position position="100"/>
    </location>
    <ligand>
        <name>S-adenosyl-L-methionine</name>
        <dbReference type="ChEBI" id="CHEBI:59789"/>
    </ligand>
</feature>